<dbReference type="RefSeq" id="WP_078496856.1">
    <property type="nucleotide sequence ID" value="NZ_MSZX01000001.1"/>
</dbReference>
<keyword evidence="5 7" id="KW-1133">Transmembrane helix</keyword>
<comment type="subcellular location">
    <subcellularLocation>
        <location evidence="1">Membrane</location>
        <topology evidence="1">Multi-pass membrane protein</topology>
    </subcellularLocation>
</comment>
<proteinExistence type="inferred from homology"/>
<accession>A0A1T2XMQ9</accession>
<evidence type="ECO:0000256" key="3">
    <source>
        <dbReference type="ARBA" id="ARBA00022692"/>
    </source>
</evidence>
<feature type="transmembrane region" description="Helical" evidence="7">
    <location>
        <begin position="100"/>
        <end position="118"/>
    </location>
</feature>
<dbReference type="PANTHER" id="PTHR43731:SF14">
    <property type="entry name" value="PRESENILIN-ASSOCIATED RHOMBOID-LIKE PROTEIN, MITOCHONDRIAL"/>
    <property type="match status" value="1"/>
</dbReference>
<dbReference type="Gene3D" id="1.20.1540.10">
    <property type="entry name" value="Rhomboid-like"/>
    <property type="match status" value="1"/>
</dbReference>
<dbReference type="STRING" id="1324314.BVG16_01995"/>
<evidence type="ECO:0000256" key="7">
    <source>
        <dbReference type="SAM" id="Phobius"/>
    </source>
</evidence>
<dbReference type="Proteomes" id="UP000190188">
    <property type="component" value="Unassembled WGS sequence"/>
</dbReference>
<dbReference type="InterPro" id="IPR022764">
    <property type="entry name" value="Peptidase_S54_rhomboid_dom"/>
</dbReference>
<dbReference type="GO" id="GO:0004252">
    <property type="term" value="F:serine-type endopeptidase activity"/>
    <property type="evidence" value="ECO:0007669"/>
    <property type="project" value="InterPro"/>
</dbReference>
<feature type="transmembrane region" description="Helical" evidence="7">
    <location>
        <begin position="124"/>
        <end position="144"/>
    </location>
</feature>
<gene>
    <name evidence="9" type="ORF">BVG16_01995</name>
</gene>
<feature type="transmembrane region" description="Helical" evidence="7">
    <location>
        <begin position="156"/>
        <end position="171"/>
    </location>
</feature>
<keyword evidence="9" id="KW-0645">Protease</keyword>
<evidence type="ECO:0000313" key="9">
    <source>
        <dbReference type="EMBL" id="OPA81131.1"/>
    </source>
</evidence>
<dbReference type="EMBL" id="MSZX01000001">
    <property type="protein sequence ID" value="OPA81131.1"/>
    <property type="molecule type" value="Genomic_DNA"/>
</dbReference>
<evidence type="ECO:0000256" key="6">
    <source>
        <dbReference type="ARBA" id="ARBA00023136"/>
    </source>
</evidence>
<evidence type="ECO:0000256" key="1">
    <source>
        <dbReference type="ARBA" id="ARBA00004141"/>
    </source>
</evidence>
<keyword evidence="6 7" id="KW-0472">Membrane</keyword>
<sequence>MIFIRYESFRKYLKFYPVTSLLLLANIVMFIIMSFDGGSTNGATLVKYGAMYNDYQFATEYWRYFTAMFLHIGFEHLLFNCFALFVFAPPLERLLGSWQYGIFYLVSGLFGNVISELMASETHLSAGASGAIYGIYGAYLFIVLLQRSLLDPPSRQTIYMLLVMGLVYSFVVTGINIWAHLGGLLAGFVLYGFIRKLRL</sequence>
<dbReference type="SUPFAM" id="SSF144091">
    <property type="entry name" value="Rhomboid-like"/>
    <property type="match status" value="1"/>
</dbReference>
<dbReference type="GO" id="GO:0016020">
    <property type="term" value="C:membrane"/>
    <property type="evidence" value="ECO:0007669"/>
    <property type="project" value="UniProtKB-SubCell"/>
</dbReference>
<dbReference type="InterPro" id="IPR050925">
    <property type="entry name" value="Rhomboid_protease_S54"/>
</dbReference>
<evidence type="ECO:0000313" key="10">
    <source>
        <dbReference type="Proteomes" id="UP000190188"/>
    </source>
</evidence>
<evidence type="ECO:0000256" key="2">
    <source>
        <dbReference type="ARBA" id="ARBA00009045"/>
    </source>
</evidence>
<dbReference type="AlphaFoldDB" id="A0A1T2XMQ9"/>
<organism evidence="9 10">
    <name type="scientific">Paenibacillus selenitireducens</name>
    <dbReference type="NCBI Taxonomy" id="1324314"/>
    <lineage>
        <taxon>Bacteria</taxon>
        <taxon>Bacillati</taxon>
        <taxon>Bacillota</taxon>
        <taxon>Bacilli</taxon>
        <taxon>Bacillales</taxon>
        <taxon>Paenibacillaceae</taxon>
        <taxon>Paenibacillus</taxon>
    </lineage>
</organism>
<dbReference type="GO" id="GO:0006508">
    <property type="term" value="P:proteolysis"/>
    <property type="evidence" value="ECO:0007669"/>
    <property type="project" value="UniProtKB-KW"/>
</dbReference>
<protein>
    <submittedName>
        <fullName evidence="9">Rhomboid family intramembrane serine protease</fullName>
    </submittedName>
</protein>
<evidence type="ECO:0000259" key="8">
    <source>
        <dbReference type="Pfam" id="PF01694"/>
    </source>
</evidence>
<dbReference type="OrthoDB" id="9813074at2"/>
<keyword evidence="4" id="KW-0378">Hydrolase</keyword>
<keyword evidence="10" id="KW-1185">Reference proteome</keyword>
<dbReference type="PANTHER" id="PTHR43731">
    <property type="entry name" value="RHOMBOID PROTEASE"/>
    <property type="match status" value="1"/>
</dbReference>
<dbReference type="InterPro" id="IPR035952">
    <property type="entry name" value="Rhomboid-like_sf"/>
</dbReference>
<dbReference type="Pfam" id="PF01694">
    <property type="entry name" value="Rhomboid"/>
    <property type="match status" value="1"/>
</dbReference>
<keyword evidence="3 7" id="KW-0812">Transmembrane</keyword>
<evidence type="ECO:0000256" key="4">
    <source>
        <dbReference type="ARBA" id="ARBA00022801"/>
    </source>
</evidence>
<comment type="caution">
    <text evidence="9">The sequence shown here is derived from an EMBL/GenBank/DDBJ whole genome shotgun (WGS) entry which is preliminary data.</text>
</comment>
<evidence type="ECO:0000256" key="5">
    <source>
        <dbReference type="ARBA" id="ARBA00022989"/>
    </source>
</evidence>
<comment type="similarity">
    <text evidence="2">Belongs to the peptidase S54 family.</text>
</comment>
<feature type="transmembrane region" description="Helical" evidence="7">
    <location>
        <begin position="12"/>
        <end position="35"/>
    </location>
</feature>
<feature type="domain" description="Peptidase S54 rhomboid" evidence="8">
    <location>
        <begin position="59"/>
        <end position="191"/>
    </location>
</feature>
<reference evidence="9 10" key="1">
    <citation type="submission" date="2017-01" db="EMBL/GenBank/DDBJ databases">
        <title>Genome analysis of Paenibacillus selenitrireducens ES3-24.</title>
        <authorList>
            <person name="Xu D."/>
            <person name="Yao R."/>
            <person name="Zheng S."/>
        </authorList>
    </citation>
    <scope>NUCLEOTIDE SEQUENCE [LARGE SCALE GENOMIC DNA]</scope>
    <source>
        <strain evidence="9 10">ES3-24</strain>
    </source>
</reference>
<name>A0A1T2XMQ9_9BACL</name>
<feature type="transmembrane region" description="Helical" evidence="7">
    <location>
        <begin position="61"/>
        <end position="88"/>
    </location>
</feature>